<dbReference type="OrthoDB" id="1000417at2"/>
<dbReference type="EMBL" id="FOZZ01000002">
    <property type="protein sequence ID" value="SFS54319.1"/>
    <property type="molecule type" value="Genomic_DNA"/>
</dbReference>
<dbReference type="SUPFAM" id="SSF53335">
    <property type="entry name" value="S-adenosyl-L-methionine-dependent methyltransferases"/>
    <property type="match status" value="1"/>
</dbReference>
<evidence type="ECO:0000313" key="3">
    <source>
        <dbReference type="EMBL" id="SFS54319.1"/>
    </source>
</evidence>
<accession>A0A1I6QPJ7</accession>
<dbReference type="RefSeq" id="WP_093363988.1">
    <property type="nucleotide sequence ID" value="NZ_FOZZ01000002.1"/>
</dbReference>
<evidence type="ECO:0000313" key="4">
    <source>
        <dbReference type="Proteomes" id="UP000198785"/>
    </source>
</evidence>
<dbReference type="STRING" id="683125.SAMN05660206_102457"/>
<proteinExistence type="predicted"/>
<dbReference type="Pfam" id="PF18096">
    <property type="entry name" value="Thump_like"/>
    <property type="match status" value="1"/>
</dbReference>
<evidence type="ECO:0000259" key="2">
    <source>
        <dbReference type="Pfam" id="PF22013"/>
    </source>
</evidence>
<protein>
    <submittedName>
        <fullName evidence="3">Uncharacterized protein</fullName>
    </submittedName>
</protein>
<dbReference type="Pfam" id="PF22013">
    <property type="entry name" value="PG_1098_Fer"/>
    <property type="match status" value="1"/>
</dbReference>
<evidence type="ECO:0000259" key="1">
    <source>
        <dbReference type="Pfam" id="PF18096"/>
    </source>
</evidence>
<dbReference type="InterPro" id="IPR029063">
    <property type="entry name" value="SAM-dependent_MTases_sf"/>
</dbReference>
<organism evidence="3 4">
    <name type="scientific">Sphingobacterium wenxiniae</name>
    <dbReference type="NCBI Taxonomy" id="683125"/>
    <lineage>
        <taxon>Bacteria</taxon>
        <taxon>Pseudomonadati</taxon>
        <taxon>Bacteroidota</taxon>
        <taxon>Sphingobacteriia</taxon>
        <taxon>Sphingobacteriales</taxon>
        <taxon>Sphingobacteriaceae</taxon>
        <taxon>Sphingobacterium</taxon>
    </lineage>
</organism>
<gene>
    <name evidence="3" type="ORF">SAMN05660206_102457</name>
</gene>
<dbReference type="Gene3D" id="1.10.10.1110">
    <property type="entry name" value="Methyltransferase PG1098, N-terminal domain"/>
    <property type="match status" value="1"/>
</dbReference>
<feature type="domain" description="PG-1098 ferredoxin-like" evidence="2">
    <location>
        <begin position="280"/>
        <end position="323"/>
    </location>
</feature>
<dbReference type="InterPro" id="IPR054168">
    <property type="entry name" value="PG_1098_Fer"/>
</dbReference>
<name>A0A1I6QPJ7_9SPHI</name>
<keyword evidence="4" id="KW-1185">Reference proteome</keyword>
<sequence>MNVNILSKDVQSFIQANRHVSPASMALKKSPFAEVTSSELANQIAGFQKTEKKIPDWTSSEIALYYPDKLNLEQCSSSETGKFKASLILPQTSLADLTGGFGVDSYYFAQKAANVTHCEINPTLSAIVEHNFEVLQAANIQCRATDGIAFLTDCEETFDYIYIDPSRRIKDQKVFRLEDCEPNILAYQDLFFKKAKTVITKLAPLLDISAALNSMSAVRDVYIISVDNDCKELLFIQEQGYIGKTNIHAVRLYQGHQQEFIFDYTSEGLVEPSFSKPQHYLYEPDVAITKAGAFKSIATAYNLHKLHQNSHLYTSNELVKDFPGKIILIEETLPFSVFKKQSQGSKANVIAKNFPLKVDDIRKKLKIKDGGDRYLYFTTDSTNELIVVSGRRI</sequence>
<dbReference type="AlphaFoldDB" id="A0A1I6QPJ7"/>
<feature type="domain" description="THUMP-like" evidence="1">
    <location>
        <begin position="329"/>
        <end position="388"/>
    </location>
</feature>
<dbReference type="InterPro" id="IPR041497">
    <property type="entry name" value="Thump-like"/>
</dbReference>
<reference evidence="3 4" key="1">
    <citation type="submission" date="2016-10" db="EMBL/GenBank/DDBJ databases">
        <authorList>
            <person name="de Groot N.N."/>
        </authorList>
    </citation>
    <scope>NUCLEOTIDE SEQUENCE [LARGE SCALE GENOMIC DNA]</scope>
    <source>
        <strain evidence="3 4">DSM 22789</strain>
    </source>
</reference>
<dbReference type="Proteomes" id="UP000198785">
    <property type="component" value="Unassembled WGS sequence"/>
</dbReference>
<dbReference type="Gene3D" id="3.40.50.150">
    <property type="entry name" value="Vaccinia Virus protein VP39"/>
    <property type="match status" value="1"/>
</dbReference>